<dbReference type="Proteomes" id="UP000784294">
    <property type="component" value="Unassembled WGS sequence"/>
</dbReference>
<name>A0A3S5CSJ3_9PLAT</name>
<proteinExistence type="predicted"/>
<dbReference type="AlphaFoldDB" id="A0A3S5CSJ3"/>
<gene>
    <name evidence="1" type="ORF">PXEA_LOCUS26454</name>
</gene>
<evidence type="ECO:0000313" key="1">
    <source>
        <dbReference type="EMBL" id="VEL33014.1"/>
    </source>
</evidence>
<sequence>MSSITNSDIPSLFIGRTNHAGDRYKVFLNLTNTSSVSAQLDPALFSSRVLALLNSAQFNDSSTNPTNASDGWRPSYDQLETWKVLQARLKLNFPELAILSDDADKDADEISGNLPRLRSDSGNYHAYYSCQYD</sequence>
<dbReference type="EMBL" id="CAAALY010245031">
    <property type="protein sequence ID" value="VEL33014.1"/>
    <property type="molecule type" value="Genomic_DNA"/>
</dbReference>
<organism evidence="1 2">
    <name type="scientific">Protopolystoma xenopodis</name>
    <dbReference type="NCBI Taxonomy" id="117903"/>
    <lineage>
        <taxon>Eukaryota</taxon>
        <taxon>Metazoa</taxon>
        <taxon>Spiralia</taxon>
        <taxon>Lophotrochozoa</taxon>
        <taxon>Platyhelminthes</taxon>
        <taxon>Monogenea</taxon>
        <taxon>Polyopisthocotylea</taxon>
        <taxon>Polystomatidea</taxon>
        <taxon>Polystomatidae</taxon>
        <taxon>Protopolystoma</taxon>
    </lineage>
</organism>
<evidence type="ECO:0000313" key="2">
    <source>
        <dbReference type="Proteomes" id="UP000784294"/>
    </source>
</evidence>
<comment type="caution">
    <text evidence="1">The sequence shown here is derived from an EMBL/GenBank/DDBJ whole genome shotgun (WGS) entry which is preliminary data.</text>
</comment>
<accession>A0A3S5CSJ3</accession>
<keyword evidence="2" id="KW-1185">Reference proteome</keyword>
<protein>
    <submittedName>
        <fullName evidence="1">Uncharacterized protein</fullName>
    </submittedName>
</protein>
<reference evidence="1" key="1">
    <citation type="submission" date="2018-11" db="EMBL/GenBank/DDBJ databases">
        <authorList>
            <consortium name="Pathogen Informatics"/>
        </authorList>
    </citation>
    <scope>NUCLEOTIDE SEQUENCE</scope>
</reference>